<keyword evidence="2 4" id="KW-0560">Oxidoreductase</keyword>
<dbReference type="GO" id="GO:0031132">
    <property type="term" value="F:serine 3-dehydrogenase activity"/>
    <property type="evidence" value="ECO:0007669"/>
    <property type="project" value="UniProtKB-EC"/>
</dbReference>
<organism evidence="4 5">
    <name type="scientific">Mobiluncus curtisii</name>
    <dbReference type="NCBI Taxonomy" id="2051"/>
    <lineage>
        <taxon>Bacteria</taxon>
        <taxon>Bacillati</taxon>
        <taxon>Actinomycetota</taxon>
        <taxon>Actinomycetes</taxon>
        <taxon>Actinomycetales</taxon>
        <taxon>Actinomycetaceae</taxon>
        <taxon>Mobiluncus</taxon>
    </lineage>
</organism>
<accession>A0A2X3APA4</accession>
<protein>
    <submittedName>
        <fullName evidence="4">Serine 3-dehydrogenase</fullName>
        <ecNumber evidence="4">1.1.1.276</ecNumber>
    </submittedName>
</protein>
<dbReference type="OMA" id="WRWMWET"/>
<dbReference type="EMBL" id="UASJ01000001">
    <property type="protein sequence ID" value="SQB64789.1"/>
    <property type="molecule type" value="Genomic_DNA"/>
</dbReference>
<dbReference type="PANTHER" id="PTHR42901">
    <property type="entry name" value="ALCOHOL DEHYDROGENASE"/>
    <property type="match status" value="1"/>
</dbReference>
<evidence type="ECO:0000256" key="2">
    <source>
        <dbReference type="ARBA" id="ARBA00023002"/>
    </source>
</evidence>
<gene>
    <name evidence="4" type="primary">sdh_2</name>
    <name evidence="4" type="ORF">NCTC11820_01143</name>
</gene>
<dbReference type="PANTHER" id="PTHR42901:SF1">
    <property type="entry name" value="ALCOHOL DEHYDROGENASE"/>
    <property type="match status" value="1"/>
</dbReference>
<dbReference type="Proteomes" id="UP000250245">
    <property type="component" value="Unassembled WGS sequence"/>
</dbReference>
<evidence type="ECO:0000256" key="3">
    <source>
        <dbReference type="SAM" id="MobiDB-lite"/>
    </source>
</evidence>
<evidence type="ECO:0000256" key="1">
    <source>
        <dbReference type="ARBA" id="ARBA00006484"/>
    </source>
</evidence>
<dbReference type="GeneID" id="55565563"/>
<dbReference type="InterPro" id="IPR036291">
    <property type="entry name" value="NAD(P)-bd_dom_sf"/>
</dbReference>
<proteinExistence type="inferred from homology"/>
<dbReference type="SUPFAM" id="SSF51735">
    <property type="entry name" value="NAD(P)-binding Rossmann-fold domains"/>
    <property type="match status" value="1"/>
</dbReference>
<dbReference type="PRINTS" id="PR00081">
    <property type="entry name" value="GDHRDH"/>
</dbReference>
<dbReference type="RefSeq" id="WP_013189398.1">
    <property type="nucleotide sequence ID" value="NZ_CP068112.1"/>
</dbReference>
<dbReference type="EC" id="1.1.1.276" evidence="4"/>
<sequence>MSFTPGPVKPSAQTLDPQSFGIAVPETRPARQPGRALVTGASTGIGWETVKRLCASGWDVLATARRAERLAALAYETGCAAFAADLTIPEHVQALYEWATAEGQVVDAVVNNAGGARGTDTVIEAKLDRWKTMYSINVLSSLQVTQAFLPHMLAHGGGDIVFVTSTAGHETYPGGAGYTAAKHAEAMLPETLRLELVGKPIRIIEIMPGLVQTPEFSLSRLEDREQAAGVYAGVDYPLVGADIAQAIEWTLSLPAHVNIDQLKIKPVEQATSTIKVRLGKPSE</sequence>
<dbReference type="FunFam" id="3.40.50.720:FF:000047">
    <property type="entry name" value="NADP-dependent L-serine/L-allo-threonine dehydrogenase"/>
    <property type="match status" value="1"/>
</dbReference>
<feature type="region of interest" description="Disordered" evidence="3">
    <location>
        <begin position="1"/>
        <end position="35"/>
    </location>
</feature>
<comment type="similarity">
    <text evidence="1">Belongs to the short-chain dehydrogenases/reductases (SDR) family.</text>
</comment>
<dbReference type="Gene3D" id="3.40.50.720">
    <property type="entry name" value="NAD(P)-binding Rossmann-like Domain"/>
    <property type="match status" value="1"/>
</dbReference>
<evidence type="ECO:0000313" key="5">
    <source>
        <dbReference type="Proteomes" id="UP000250245"/>
    </source>
</evidence>
<name>A0A2X3APA4_9ACTO</name>
<evidence type="ECO:0000313" key="4">
    <source>
        <dbReference type="EMBL" id="SQB64789.1"/>
    </source>
</evidence>
<dbReference type="InterPro" id="IPR002347">
    <property type="entry name" value="SDR_fam"/>
</dbReference>
<reference evidence="4 5" key="1">
    <citation type="submission" date="2018-06" db="EMBL/GenBank/DDBJ databases">
        <authorList>
            <consortium name="Pathogen Informatics"/>
            <person name="Doyle S."/>
        </authorList>
    </citation>
    <scope>NUCLEOTIDE SEQUENCE [LARGE SCALE GENOMIC DNA]</scope>
    <source>
        <strain evidence="4 5">NCTC11820</strain>
    </source>
</reference>
<dbReference type="AlphaFoldDB" id="A0A2X3APA4"/>
<dbReference type="Pfam" id="PF00106">
    <property type="entry name" value="adh_short"/>
    <property type="match status" value="1"/>
</dbReference>